<dbReference type="Pfam" id="PF02771">
    <property type="entry name" value="Acyl-CoA_dh_N"/>
    <property type="match status" value="1"/>
</dbReference>
<evidence type="ECO:0000313" key="3">
    <source>
        <dbReference type="EMBL" id="ARJ70753.1"/>
    </source>
</evidence>
<dbReference type="RefSeq" id="WP_085378781.1">
    <property type="nucleotide sequence ID" value="NZ_CP020612.1"/>
</dbReference>
<keyword evidence="4" id="KW-1185">Reference proteome</keyword>
<dbReference type="GO" id="GO:0050660">
    <property type="term" value="F:flavin adenine dinucleotide binding"/>
    <property type="evidence" value="ECO:0007669"/>
    <property type="project" value="InterPro"/>
</dbReference>
<dbReference type="Gene3D" id="2.40.110.10">
    <property type="entry name" value="Butyryl-CoA Dehydrogenase, subunit A, domain 2"/>
    <property type="match status" value="1"/>
</dbReference>
<dbReference type="PANTHER" id="PTHR43884">
    <property type="entry name" value="ACYL-COA DEHYDROGENASE"/>
    <property type="match status" value="1"/>
</dbReference>
<accession>A0A1W6D0U4</accession>
<dbReference type="EMBL" id="CP020612">
    <property type="protein sequence ID" value="ARJ70753.1"/>
    <property type="molecule type" value="Genomic_DNA"/>
</dbReference>
<dbReference type="InterPro" id="IPR037069">
    <property type="entry name" value="AcylCoA_DH/ox_N_sf"/>
</dbReference>
<dbReference type="AlphaFoldDB" id="A0A1W6D0U4"/>
<dbReference type="Proteomes" id="UP000193017">
    <property type="component" value="Chromosome"/>
</dbReference>
<evidence type="ECO:0000256" key="1">
    <source>
        <dbReference type="SAM" id="MobiDB-lite"/>
    </source>
</evidence>
<dbReference type="SUPFAM" id="SSF56645">
    <property type="entry name" value="Acyl-CoA dehydrogenase NM domain-like"/>
    <property type="match status" value="1"/>
</dbReference>
<dbReference type="GO" id="GO:0003995">
    <property type="term" value="F:acyl-CoA dehydrogenase activity"/>
    <property type="evidence" value="ECO:0007669"/>
    <property type="project" value="TreeGrafter"/>
</dbReference>
<evidence type="ECO:0000313" key="4">
    <source>
        <dbReference type="Proteomes" id="UP000193017"/>
    </source>
</evidence>
<dbReference type="PANTHER" id="PTHR43884:SF12">
    <property type="entry name" value="ISOVALERYL-COA DEHYDROGENASE, MITOCHONDRIAL-RELATED"/>
    <property type="match status" value="1"/>
</dbReference>
<organism evidence="3 4">
    <name type="scientific">Paracoccus contaminans</name>
    <dbReference type="NCBI Taxonomy" id="1945662"/>
    <lineage>
        <taxon>Bacteria</taxon>
        <taxon>Pseudomonadati</taxon>
        <taxon>Pseudomonadota</taxon>
        <taxon>Alphaproteobacteria</taxon>
        <taxon>Rhodobacterales</taxon>
        <taxon>Paracoccaceae</taxon>
        <taxon>Paracoccus</taxon>
    </lineage>
</organism>
<sequence length="377" mass="38598">MTGGGPAGGPAPAAHSGPQAAGTALPADLAAWLAASAEGIDRGDIPAAAVLPRLAAAGLTRLAVPSDMGGDGAGPAEAVQAVAAVAHHSLAAAFMLWGHRCYTEFLIRTPNEGLRAAQLPAILAGERAGASALSNVMKHLAGLEPLQVTARTEGDDIVINGKLPWVTNLRKDGFWVAAAADPVGGGPAIIVSLAHDDPGLVRSDDLALMGMRSSDTAAVTLTEVRIPAHRIIAQNAQGWLPGVRPLFIALQCGMTIGLSRRALAEARTCGGAGRAVLGPPIEETARRIDRAEAQMLAGIGSGSFAADTAPLFRLRIELAELAQQAVSLELQAGGGRNFLEGSGRDFARRWREAAFVPLITPSLVQLRSVLAAAGRAA</sequence>
<dbReference type="KEGG" id="pcon:B0A89_06195"/>
<dbReference type="STRING" id="1945662.B0A89_06195"/>
<protein>
    <recommendedName>
        <fullName evidence="2">Acyl-CoA dehydrogenase/oxidase N-terminal domain-containing protein</fullName>
    </recommendedName>
</protein>
<feature type="compositionally biased region" description="Low complexity" evidence="1">
    <location>
        <begin position="10"/>
        <end position="20"/>
    </location>
</feature>
<dbReference type="InterPro" id="IPR009100">
    <property type="entry name" value="AcylCoA_DH/oxidase_NM_dom_sf"/>
</dbReference>
<feature type="region of interest" description="Disordered" evidence="1">
    <location>
        <begin position="1"/>
        <end position="20"/>
    </location>
</feature>
<gene>
    <name evidence="3" type="ORF">B0A89_06195</name>
</gene>
<reference evidence="3 4" key="1">
    <citation type="submission" date="2017-03" db="EMBL/GenBank/DDBJ databases">
        <title>Genome sequence of Paracoccus contaminans isolated from a water microcosm.</title>
        <authorList>
            <person name="Aurass P."/>
            <person name="Karste S."/>
            <person name="Trost E."/>
            <person name="Glaeser S.P."/>
            <person name="Kaempfer P."/>
            <person name="Flieger A."/>
        </authorList>
    </citation>
    <scope>NUCLEOTIDE SEQUENCE [LARGE SCALE GENOMIC DNA]</scope>
    <source>
        <strain evidence="4">RKI 16-01929T\LMG 29738T\CCM 8701T\CIP 111112T</strain>
    </source>
</reference>
<proteinExistence type="predicted"/>
<evidence type="ECO:0000259" key="2">
    <source>
        <dbReference type="Pfam" id="PF02771"/>
    </source>
</evidence>
<dbReference type="OrthoDB" id="2564795at2"/>
<dbReference type="InterPro" id="IPR013786">
    <property type="entry name" value="AcylCoA_DH/ox_N"/>
</dbReference>
<feature type="domain" description="Acyl-CoA dehydrogenase/oxidase N-terminal" evidence="2">
    <location>
        <begin position="37"/>
        <end position="126"/>
    </location>
</feature>
<dbReference type="Gene3D" id="1.10.540.10">
    <property type="entry name" value="Acyl-CoA dehydrogenase/oxidase, N-terminal domain"/>
    <property type="match status" value="1"/>
</dbReference>
<name>A0A1W6D0U4_9RHOB</name>
<dbReference type="InterPro" id="IPR046373">
    <property type="entry name" value="Acyl-CoA_Oxase/DH_mid-dom_sf"/>
</dbReference>